<dbReference type="Gene3D" id="1.10.10.10">
    <property type="entry name" value="Winged helix-like DNA-binding domain superfamily/Winged helix DNA-binding domain"/>
    <property type="match status" value="1"/>
</dbReference>
<dbReference type="SUPFAM" id="SSF46785">
    <property type="entry name" value="Winged helix' DNA-binding domain"/>
    <property type="match status" value="1"/>
</dbReference>
<dbReference type="PANTHER" id="PTHR33221:SF13">
    <property type="entry name" value="TRANSCRIPTIONAL REGULATOR-RELATED"/>
    <property type="match status" value="1"/>
</dbReference>
<reference evidence="1 2" key="1">
    <citation type="submission" date="2019-05" db="EMBL/GenBank/DDBJ databases">
        <title>Genomes sequences of two Nocardia cyriacigeorgica environmental isolates, type strains Nocardia asteroides ATCC 19247 and Nocardia cyriacigeorgica DSM 44484.</title>
        <authorList>
            <person name="Vautrin F."/>
            <person name="Bergeron E."/>
            <person name="Dubost A."/>
            <person name="Abrouk D."/>
            <person name="Rodriguez Nava V."/>
            <person name="Pujic P."/>
        </authorList>
    </citation>
    <scope>NUCLEOTIDE SEQUENCE [LARGE SCALE GENOMIC DNA]</scope>
    <source>
        <strain evidence="1 2">EML 446</strain>
    </source>
</reference>
<dbReference type="GO" id="GO:0005829">
    <property type="term" value="C:cytosol"/>
    <property type="evidence" value="ECO:0007669"/>
    <property type="project" value="TreeGrafter"/>
</dbReference>
<sequence>MRMGEGVEWGIHCCLTIAWLEDHGPIPTTRLAQWFDLPQQYLKKRLQDLVRAQILTSIPGARGGFELARRPERITLMDVVSAIEGPDEAFRCTEIRRDGAGSTAPASRFARPCGIATAMRKAELAWRRELAATTIADLMAQTPASTAEWTRRTYAQMN</sequence>
<dbReference type="PANTHER" id="PTHR33221">
    <property type="entry name" value="WINGED HELIX-TURN-HELIX TRANSCRIPTIONAL REGULATOR, RRF2 FAMILY"/>
    <property type="match status" value="1"/>
</dbReference>
<dbReference type="NCBIfam" id="TIGR00738">
    <property type="entry name" value="rrf2_super"/>
    <property type="match status" value="1"/>
</dbReference>
<dbReference type="Proteomes" id="UP000306378">
    <property type="component" value="Unassembled WGS sequence"/>
</dbReference>
<dbReference type="InterPro" id="IPR000944">
    <property type="entry name" value="Tscrpt_reg_Rrf2"/>
</dbReference>
<protein>
    <submittedName>
        <fullName evidence="1">Rrf2 family transcriptional regulator</fullName>
    </submittedName>
</protein>
<proteinExistence type="predicted"/>
<organism evidence="1 2">
    <name type="scientific">Nocardia cyriacigeorgica</name>
    <dbReference type="NCBI Taxonomy" id="135487"/>
    <lineage>
        <taxon>Bacteria</taxon>
        <taxon>Bacillati</taxon>
        <taxon>Actinomycetota</taxon>
        <taxon>Actinomycetes</taxon>
        <taxon>Mycobacteriales</taxon>
        <taxon>Nocardiaceae</taxon>
        <taxon>Nocardia</taxon>
    </lineage>
</organism>
<evidence type="ECO:0000313" key="1">
    <source>
        <dbReference type="EMBL" id="TLF73580.1"/>
    </source>
</evidence>
<dbReference type="InterPro" id="IPR036390">
    <property type="entry name" value="WH_DNA-bd_sf"/>
</dbReference>
<evidence type="ECO:0000313" key="2">
    <source>
        <dbReference type="Proteomes" id="UP000306378"/>
    </source>
</evidence>
<dbReference type="PROSITE" id="PS51197">
    <property type="entry name" value="HTH_RRF2_2"/>
    <property type="match status" value="1"/>
</dbReference>
<dbReference type="RefSeq" id="WP_138452031.1">
    <property type="nucleotide sequence ID" value="NZ_VBUT01000012.1"/>
</dbReference>
<dbReference type="AlphaFoldDB" id="A0A5R8ND30"/>
<dbReference type="EMBL" id="VBUT01000012">
    <property type="protein sequence ID" value="TLF73580.1"/>
    <property type="molecule type" value="Genomic_DNA"/>
</dbReference>
<dbReference type="GO" id="GO:0003700">
    <property type="term" value="F:DNA-binding transcription factor activity"/>
    <property type="evidence" value="ECO:0007669"/>
    <property type="project" value="TreeGrafter"/>
</dbReference>
<accession>A0A5R8ND30</accession>
<dbReference type="Pfam" id="PF02082">
    <property type="entry name" value="Rrf2"/>
    <property type="match status" value="1"/>
</dbReference>
<name>A0A5R8ND30_9NOCA</name>
<dbReference type="InterPro" id="IPR036388">
    <property type="entry name" value="WH-like_DNA-bd_sf"/>
</dbReference>
<gene>
    <name evidence="1" type="ORF">FEK34_26130</name>
</gene>
<comment type="caution">
    <text evidence="1">The sequence shown here is derived from an EMBL/GenBank/DDBJ whole genome shotgun (WGS) entry which is preliminary data.</text>
</comment>